<feature type="transmembrane region" description="Helical" evidence="8">
    <location>
        <begin position="402"/>
        <end position="425"/>
    </location>
</feature>
<evidence type="ECO:0000256" key="7">
    <source>
        <dbReference type="ARBA" id="ARBA00023136"/>
    </source>
</evidence>
<feature type="transmembrane region" description="Helical" evidence="8">
    <location>
        <begin position="79"/>
        <end position="97"/>
    </location>
</feature>
<name>A0ABU6P658_9BACI</name>
<dbReference type="InterPro" id="IPR006043">
    <property type="entry name" value="NCS2"/>
</dbReference>
<keyword evidence="4" id="KW-1003">Cell membrane</keyword>
<evidence type="ECO:0000313" key="9">
    <source>
        <dbReference type="EMBL" id="MED4404019.1"/>
    </source>
</evidence>
<feature type="transmembrane region" description="Helical" evidence="8">
    <location>
        <begin position="317"/>
        <end position="340"/>
    </location>
</feature>
<comment type="similarity">
    <text evidence="2">Belongs to the nucleobase:cation symporter-2 (NCS2) (TC 2.A.40) family.</text>
</comment>
<evidence type="ECO:0000313" key="10">
    <source>
        <dbReference type="Proteomes" id="UP001342826"/>
    </source>
</evidence>
<organism evidence="9 10">
    <name type="scientific">Metabacillus fastidiosus</name>
    <dbReference type="NCBI Taxonomy" id="1458"/>
    <lineage>
        <taxon>Bacteria</taxon>
        <taxon>Bacillati</taxon>
        <taxon>Bacillota</taxon>
        <taxon>Bacilli</taxon>
        <taxon>Bacillales</taxon>
        <taxon>Bacillaceae</taxon>
        <taxon>Metabacillus</taxon>
    </lineage>
</organism>
<feature type="transmembrane region" description="Helical" evidence="8">
    <location>
        <begin position="103"/>
        <end position="122"/>
    </location>
</feature>
<gene>
    <name evidence="9" type="ORF">P9271_22280</name>
</gene>
<proteinExistence type="inferred from homology"/>
<feature type="transmembrane region" description="Helical" evidence="8">
    <location>
        <begin position="238"/>
        <end position="262"/>
    </location>
</feature>
<keyword evidence="5 8" id="KW-0812">Transmembrane</keyword>
<dbReference type="NCBIfam" id="TIGR00801">
    <property type="entry name" value="ncs2"/>
    <property type="match status" value="1"/>
</dbReference>
<evidence type="ECO:0000256" key="5">
    <source>
        <dbReference type="ARBA" id="ARBA00022692"/>
    </source>
</evidence>
<feature type="transmembrane region" description="Helical" evidence="8">
    <location>
        <begin position="168"/>
        <end position="186"/>
    </location>
</feature>
<keyword evidence="3" id="KW-0813">Transport</keyword>
<comment type="subcellular location">
    <subcellularLocation>
        <location evidence="1">Cell membrane</location>
        <topology evidence="1">Multi-pass membrane protein</topology>
    </subcellularLocation>
</comment>
<dbReference type="Proteomes" id="UP001342826">
    <property type="component" value="Unassembled WGS sequence"/>
</dbReference>
<dbReference type="NCBIfam" id="NF037981">
    <property type="entry name" value="NCS2_1"/>
    <property type="match status" value="1"/>
</dbReference>
<sequence>MKRNSVINEKVPISKLGILGFQHVLVMYSGAVLVPLILGAAIGLSAKEIAFLISVDLFTCGIATLLQVVGIGRFVGIKLPILLGCAIISLAPMIMIAKNEGLPAMYGAIIVSGVYVVILSFFVHKIIKFFPKIVIGCLVTIIGFSLIPPALKDMAGGVNSPNFGDPKNYLLAIVVVFIILSVNKFFHGFFKAIAVLVGLVVGTTIGYFMGMVNFESVAKAQWFEIVTPFYFGLPEFKISAILIMCIFATITVIESIGMYSLIGDICEEEITKNDVSRGVRAEGLAQIIGGVFNAFPYVTFSENAGIMSMTGVKARSVIISASMFLIALGIIPKFSALATIIPPPVLGGAMLVIFGMIGSIGIKMLSEVDLSNNNNLLIVACSISLGIGISVIPGLLDKMPELIQLLFGNGIFTGTLTAILLNIYFNFKDIKSYSESPDIESSNAEASPTL</sequence>
<dbReference type="PANTHER" id="PTHR42810:SF4">
    <property type="entry name" value="URIC ACID TRANSPORTER UACT"/>
    <property type="match status" value="1"/>
</dbReference>
<reference evidence="9 10" key="1">
    <citation type="submission" date="2023-03" db="EMBL/GenBank/DDBJ databases">
        <title>Bacillus Genome Sequencing.</title>
        <authorList>
            <person name="Dunlap C."/>
        </authorList>
    </citation>
    <scope>NUCLEOTIDE SEQUENCE [LARGE SCALE GENOMIC DNA]</scope>
    <source>
        <strain evidence="9 10">NRS-1717</strain>
    </source>
</reference>
<feature type="transmembrane region" description="Helical" evidence="8">
    <location>
        <begin position="49"/>
        <end position="72"/>
    </location>
</feature>
<keyword evidence="10" id="KW-1185">Reference proteome</keyword>
<evidence type="ECO:0000256" key="2">
    <source>
        <dbReference type="ARBA" id="ARBA00008821"/>
    </source>
</evidence>
<dbReference type="InterPro" id="IPR017588">
    <property type="entry name" value="UacT-like"/>
</dbReference>
<accession>A0ABU6P658</accession>
<feature type="transmembrane region" description="Helical" evidence="8">
    <location>
        <begin position="21"/>
        <end position="43"/>
    </location>
</feature>
<dbReference type="PROSITE" id="PS01116">
    <property type="entry name" value="XANTH_URACIL_PERMASE"/>
    <property type="match status" value="1"/>
</dbReference>
<evidence type="ECO:0000256" key="3">
    <source>
        <dbReference type="ARBA" id="ARBA00022448"/>
    </source>
</evidence>
<dbReference type="InterPro" id="IPR006042">
    <property type="entry name" value="Xan_ur_permease"/>
</dbReference>
<comment type="caution">
    <text evidence="9">The sequence shown here is derived from an EMBL/GenBank/DDBJ whole genome shotgun (WGS) entry which is preliminary data.</text>
</comment>
<dbReference type="NCBIfam" id="TIGR03173">
    <property type="entry name" value="pbuX"/>
    <property type="match status" value="1"/>
</dbReference>
<feature type="transmembrane region" description="Helical" evidence="8">
    <location>
        <begin position="346"/>
        <end position="365"/>
    </location>
</feature>
<keyword evidence="6 8" id="KW-1133">Transmembrane helix</keyword>
<evidence type="ECO:0000256" key="6">
    <source>
        <dbReference type="ARBA" id="ARBA00022989"/>
    </source>
</evidence>
<feature type="transmembrane region" description="Helical" evidence="8">
    <location>
        <begin position="129"/>
        <end position="148"/>
    </location>
</feature>
<dbReference type="PANTHER" id="PTHR42810">
    <property type="entry name" value="PURINE PERMEASE C1399.01C-RELATED"/>
    <property type="match status" value="1"/>
</dbReference>
<keyword evidence="7 8" id="KW-0472">Membrane</keyword>
<evidence type="ECO:0000256" key="8">
    <source>
        <dbReference type="SAM" id="Phobius"/>
    </source>
</evidence>
<evidence type="ECO:0000256" key="4">
    <source>
        <dbReference type="ARBA" id="ARBA00022475"/>
    </source>
</evidence>
<feature type="transmembrane region" description="Helical" evidence="8">
    <location>
        <begin position="377"/>
        <end position="396"/>
    </location>
</feature>
<feature type="transmembrane region" description="Helical" evidence="8">
    <location>
        <begin position="193"/>
        <end position="214"/>
    </location>
</feature>
<protein>
    <submittedName>
        <fullName evidence="9">Nucleobase:cation symporter-2 family protein</fullName>
    </submittedName>
</protein>
<dbReference type="RefSeq" id="WP_328015945.1">
    <property type="nucleotide sequence ID" value="NZ_JARTFS010000022.1"/>
</dbReference>
<dbReference type="Pfam" id="PF00860">
    <property type="entry name" value="Xan_ur_permease"/>
    <property type="match status" value="1"/>
</dbReference>
<dbReference type="EMBL" id="JARTFS010000022">
    <property type="protein sequence ID" value="MED4404019.1"/>
    <property type="molecule type" value="Genomic_DNA"/>
</dbReference>
<evidence type="ECO:0000256" key="1">
    <source>
        <dbReference type="ARBA" id="ARBA00004651"/>
    </source>
</evidence>